<evidence type="ECO:0000313" key="4">
    <source>
        <dbReference type="Proteomes" id="UP000193467"/>
    </source>
</evidence>
<name>A0A1Y2ETY0_9BASI</name>
<feature type="domain" description="F-box" evidence="2">
    <location>
        <begin position="54"/>
        <end position="109"/>
    </location>
</feature>
<dbReference type="Proteomes" id="UP000193467">
    <property type="component" value="Unassembled WGS sequence"/>
</dbReference>
<dbReference type="SUPFAM" id="SSF81383">
    <property type="entry name" value="F-box domain"/>
    <property type="match status" value="1"/>
</dbReference>
<sequence length="400" mass="46103">MDDSKSASPQTVLSDMARAKGEEQRDQLKEGGAGASGWTTNEQDGTTKVKLRGFSLWKDAPVEVFLEILSYSTPHDLLLFSLVNKPLYSLLATSPADPEAEGKRFWKQARQNVCMPDLRAGDLSERELAGLVEGRGCIVCRDKSEHHMVDYYIRMRLCEDCRETELDHEVDIEDRVGELHPSALACTLFTLDDPRYCDMDDTRYFYKPALREMNDKLVALQLAADKAEGPSTDDPNDPRTVLTRFIRERTELVEKASLDGRDLFQWEEEDHERRYYEEQQRRAQRVRLIKAHLLDLGFDERDCSFEREENEEFLRRSEPLSTVALSQALPSLLAEIQLNSQRRLELESFDRLRQRSELLRPLYHEMLASRPTKLEKAVFPHFVLTATFSSIFIPSPAQPN</sequence>
<feature type="compositionally biased region" description="Basic and acidic residues" evidence="1">
    <location>
        <begin position="17"/>
        <end position="29"/>
    </location>
</feature>
<evidence type="ECO:0000256" key="1">
    <source>
        <dbReference type="SAM" id="MobiDB-lite"/>
    </source>
</evidence>
<comment type="caution">
    <text evidence="3">The sequence shown here is derived from an EMBL/GenBank/DDBJ whole genome shotgun (WGS) entry which is preliminary data.</text>
</comment>
<evidence type="ECO:0000259" key="2">
    <source>
        <dbReference type="PROSITE" id="PS50181"/>
    </source>
</evidence>
<feature type="region of interest" description="Disordered" evidence="1">
    <location>
        <begin position="1"/>
        <end position="44"/>
    </location>
</feature>
<gene>
    <name evidence="3" type="ORF">BCR35DRAFT_333223</name>
</gene>
<dbReference type="AlphaFoldDB" id="A0A1Y2ETY0"/>
<evidence type="ECO:0000313" key="3">
    <source>
        <dbReference type="EMBL" id="ORY75022.1"/>
    </source>
</evidence>
<dbReference type="STRING" id="106004.A0A1Y2ETY0"/>
<dbReference type="InParanoid" id="A0A1Y2ETY0"/>
<dbReference type="PROSITE" id="PS50181">
    <property type="entry name" value="FBOX"/>
    <property type="match status" value="1"/>
</dbReference>
<keyword evidence="4" id="KW-1185">Reference proteome</keyword>
<dbReference type="EMBL" id="MCGR01000039">
    <property type="protein sequence ID" value="ORY75022.1"/>
    <property type="molecule type" value="Genomic_DNA"/>
</dbReference>
<dbReference type="CDD" id="cd09917">
    <property type="entry name" value="F-box_SF"/>
    <property type="match status" value="1"/>
</dbReference>
<protein>
    <recommendedName>
        <fullName evidence="2">F-box domain-containing protein</fullName>
    </recommendedName>
</protein>
<organism evidence="3 4">
    <name type="scientific">Leucosporidium creatinivorum</name>
    <dbReference type="NCBI Taxonomy" id="106004"/>
    <lineage>
        <taxon>Eukaryota</taxon>
        <taxon>Fungi</taxon>
        <taxon>Dikarya</taxon>
        <taxon>Basidiomycota</taxon>
        <taxon>Pucciniomycotina</taxon>
        <taxon>Microbotryomycetes</taxon>
        <taxon>Leucosporidiales</taxon>
        <taxon>Leucosporidium</taxon>
    </lineage>
</organism>
<feature type="compositionally biased region" description="Polar residues" evidence="1">
    <location>
        <begin position="1"/>
        <end position="13"/>
    </location>
</feature>
<dbReference type="InterPro" id="IPR036047">
    <property type="entry name" value="F-box-like_dom_sf"/>
</dbReference>
<dbReference type="InterPro" id="IPR001810">
    <property type="entry name" value="F-box_dom"/>
</dbReference>
<accession>A0A1Y2ETY0</accession>
<dbReference type="OrthoDB" id="2526341at2759"/>
<reference evidence="3 4" key="1">
    <citation type="submission" date="2016-07" db="EMBL/GenBank/DDBJ databases">
        <title>Pervasive Adenine N6-methylation of Active Genes in Fungi.</title>
        <authorList>
            <consortium name="DOE Joint Genome Institute"/>
            <person name="Mondo S.J."/>
            <person name="Dannebaum R.O."/>
            <person name="Kuo R.C."/>
            <person name="Labutti K."/>
            <person name="Haridas S."/>
            <person name="Kuo A."/>
            <person name="Salamov A."/>
            <person name="Ahrendt S.R."/>
            <person name="Lipzen A."/>
            <person name="Sullivan W."/>
            <person name="Andreopoulos W.B."/>
            <person name="Clum A."/>
            <person name="Lindquist E."/>
            <person name="Daum C."/>
            <person name="Ramamoorthy G.K."/>
            <person name="Gryganskyi A."/>
            <person name="Culley D."/>
            <person name="Magnuson J.K."/>
            <person name="James T.Y."/>
            <person name="O'Malley M.A."/>
            <person name="Stajich J.E."/>
            <person name="Spatafora J.W."/>
            <person name="Visel A."/>
            <person name="Grigoriev I.V."/>
        </authorList>
    </citation>
    <scope>NUCLEOTIDE SEQUENCE [LARGE SCALE GENOMIC DNA]</scope>
    <source>
        <strain evidence="3 4">62-1032</strain>
    </source>
</reference>
<proteinExistence type="predicted"/>